<gene>
    <name evidence="1" type="ORF">MLD38_013492</name>
</gene>
<protein>
    <submittedName>
        <fullName evidence="1">Uncharacterized protein</fullName>
    </submittedName>
</protein>
<evidence type="ECO:0000313" key="1">
    <source>
        <dbReference type="EMBL" id="KAI4375644.1"/>
    </source>
</evidence>
<name>A0ACB9R9V2_9MYRT</name>
<evidence type="ECO:0000313" key="2">
    <source>
        <dbReference type="Proteomes" id="UP001057402"/>
    </source>
</evidence>
<accession>A0ACB9R9V2</accession>
<comment type="caution">
    <text evidence="1">The sequence shown here is derived from an EMBL/GenBank/DDBJ whole genome shotgun (WGS) entry which is preliminary data.</text>
</comment>
<keyword evidence="2" id="KW-1185">Reference proteome</keyword>
<proteinExistence type="predicted"/>
<dbReference type="EMBL" id="CM042883">
    <property type="protein sequence ID" value="KAI4375644.1"/>
    <property type="molecule type" value="Genomic_DNA"/>
</dbReference>
<sequence>MEKHAFALILFLAMGLVTRSTAQITNLSIIPVNLLFPETLGVTQIDCYIQNTTYEIAYSSITNQSLSRFGYLAMIDDVVTEGPDPTSNVIGRAQGLFGSADLNTPGFFLDFNMYFTSGTYNGSTLHISGRDSPSMRNRELTVTGGTQEFRLAMGFVTVSTISGNSSSATDTFQFNITVFQPILS</sequence>
<dbReference type="Proteomes" id="UP001057402">
    <property type="component" value="Chromosome 4"/>
</dbReference>
<reference evidence="2" key="1">
    <citation type="journal article" date="2023" name="Front. Plant Sci.">
        <title>Chromosomal-level genome assembly of Melastoma candidum provides insights into trichome evolution.</title>
        <authorList>
            <person name="Zhong Y."/>
            <person name="Wu W."/>
            <person name="Sun C."/>
            <person name="Zou P."/>
            <person name="Liu Y."/>
            <person name="Dai S."/>
            <person name="Zhou R."/>
        </authorList>
    </citation>
    <scope>NUCLEOTIDE SEQUENCE [LARGE SCALE GENOMIC DNA]</scope>
</reference>
<organism evidence="1 2">
    <name type="scientific">Melastoma candidum</name>
    <dbReference type="NCBI Taxonomy" id="119954"/>
    <lineage>
        <taxon>Eukaryota</taxon>
        <taxon>Viridiplantae</taxon>
        <taxon>Streptophyta</taxon>
        <taxon>Embryophyta</taxon>
        <taxon>Tracheophyta</taxon>
        <taxon>Spermatophyta</taxon>
        <taxon>Magnoliopsida</taxon>
        <taxon>eudicotyledons</taxon>
        <taxon>Gunneridae</taxon>
        <taxon>Pentapetalae</taxon>
        <taxon>rosids</taxon>
        <taxon>malvids</taxon>
        <taxon>Myrtales</taxon>
        <taxon>Melastomataceae</taxon>
        <taxon>Melastomatoideae</taxon>
        <taxon>Melastomateae</taxon>
        <taxon>Melastoma</taxon>
    </lineage>
</organism>